<dbReference type="Gramene" id="rna-AYBTSS11_LOCUS22520">
    <property type="protein sequence ID" value="CAJ1970536.1"/>
    <property type="gene ID" value="gene-AYBTSS11_LOCUS22520"/>
</dbReference>
<evidence type="ECO:0000313" key="2">
    <source>
        <dbReference type="Proteomes" id="UP001189624"/>
    </source>
</evidence>
<reference evidence="1" key="1">
    <citation type="submission" date="2023-10" db="EMBL/GenBank/DDBJ databases">
        <authorList>
            <person name="Domelevo Entfellner J.-B."/>
        </authorList>
    </citation>
    <scope>NUCLEOTIDE SEQUENCE</scope>
</reference>
<dbReference type="Proteomes" id="UP001189624">
    <property type="component" value="Chromosome 8"/>
</dbReference>
<accession>A0AA86VMP8</accession>
<dbReference type="AlphaFoldDB" id="A0AA86VMP8"/>
<evidence type="ECO:0000313" key="1">
    <source>
        <dbReference type="EMBL" id="CAJ1970536.1"/>
    </source>
</evidence>
<keyword evidence="2" id="KW-1185">Reference proteome</keyword>
<organism evidence="1 2">
    <name type="scientific">Sphenostylis stenocarpa</name>
    <dbReference type="NCBI Taxonomy" id="92480"/>
    <lineage>
        <taxon>Eukaryota</taxon>
        <taxon>Viridiplantae</taxon>
        <taxon>Streptophyta</taxon>
        <taxon>Embryophyta</taxon>
        <taxon>Tracheophyta</taxon>
        <taxon>Spermatophyta</taxon>
        <taxon>Magnoliopsida</taxon>
        <taxon>eudicotyledons</taxon>
        <taxon>Gunneridae</taxon>
        <taxon>Pentapetalae</taxon>
        <taxon>rosids</taxon>
        <taxon>fabids</taxon>
        <taxon>Fabales</taxon>
        <taxon>Fabaceae</taxon>
        <taxon>Papilionoideae</taxon>
        <taxon>50 kb inversion clade</taxon>
        <taxon>NPAAA clade</taxon>
        <taxon>indigoferoid/millettioid clade</taxon>
        <taxon>Phaseoleae</taxon>
        <taxon>Sphenostylis</taxon>
    </lineage>
</organism>
<sequence>MKPLSVAAKPLLVFPCVARGPTSFSRFVCSSKGVPTTVGTLTRGATNTHAVDRTVVTFFGDMALLSNNRQSALCTLKDSTMVYRTEISGPKYICEGHVWQKRENNFEEGGKVRRVLVVHSRYDEGKGHVSLFMWKVESEGS</sequence>
<name>A0AA86VMP8_9FABA</name>
<dbReference type="EMBL" id="OY731405">
    <property type="protein sequence ID" value="CAJ1970536.1"/>
    <property type="molecule type" value="Genomic_DNA"/>
</dbReference>
<gene>
    <name evidence="1" type="ORF">AYBTSS11_LOCUS22520</name>
</gene>
<protein>
    <submittedName>
        <fullName evidence="1">Uncharacterized protein</fullName>
    </submittedName>
</protein>
<proteinExistence type="predicted"/>